<gene>
    <name evidence="1" type="ORF">Q7514_12150</name>
</gene>
<dbReference type="RefSeq" id="WP_330133494.1">
    <property type="nucleotide sequence ID" value="NZ_JAUTXY010000004.1"/>
</dbReference>
<evidence type="ECO:0000313" key="2">
    <source>
        <dbReference type="Proteomes" id="UP001336020"/>
    </source>
</evidence>
<dbReference type="EMBL" id="JAUTXY010000004">
    <property type="protein sequence ID" value="MEE2058274.1"/>
    <property type="molecule type" value="Genomic_DNA"/>
</dbReference>
<dbReference type="Proteomes" id="UP001336020">
    <property type="component" value="Unassembled WGS sequence"/>
</dbReference>
<proteinExistence type="predicted"/>
<keyword evidence="2" id="KW-1185">Reference proteome</keyword>
<name>A0ABU7LAE5_9NOCA</name>
<comment type="caution">
    <text evidence="1">The sequence shown here is derived from an EMBL/GenBank/DDBJ whole genome shotgun (WGS) entry which is preliminary data.</text>
</comment>
<sequence>MTTRKPTAEQEQKYRRIVANAVDSGRISASRRGSWLNRMRQHPVATINTITALAPTRPAAPAEPSLPAWFS</sequence>
<reference evidence="1 2" key="1">
    <citation type="submission" date="2023-07" db="EMBL/GenBank/DDBJ databases">
        <authorList>
            <person name="Girao M."/>
            <person name="Carvalho M.F."/>
        </authorList>
    </citation>
    <scope>NUCLEOTIDE SEQUENCE [LARGE SCALE GENOMIC DNA]</scope>
    <source>
        <strain evidence="1 2">YIM65754</strain>
    </source>
</reference>
<accession>A0ABU7LAE5</accession>
<organism evidence="1 2">
    <name type="scientific">Rhodococcus artemisiae</name>
    <dbReference type="NCBI Taxonomy" id="714159"/>
    <lineage>
        <taxon>Bacteria</taxon>
        <taxon>Bacillati</taxon>
        <taxon>Actinomycetota</taxon>
        <taxon>Actinomycetes</taxon>
        <taxon>Mycobacteriales</taxon>
        <taxon>Nocardiaceae</taxon>
        <taxon>Rhodococcus</taxon>
    </lineage>
</organism>
<evidence type="ECO:0000313" key="1">
    <source>
        <dbReference type="EMBL" id="MEE2058274.1"/>
    </source>
</evidence>
<protein>
    <submittedName>
        <fullName evidence="1">Uncharacterized protein</fullName>
    </submittedName>
</protein>